<dbReference type="KEGG" id="dge:Dgeo_1775"/>
<dbReference type="Gene3D" id="1.10.620.20">
    <property type="entry name" value="Ribonucleotide Reductase, subunit A"/>
    <property type="match status" value="1"/>
</dbReference>
<sequence length="319" mass="35769">MSKSATNWSEVGDGFTQAFYIQQQAQLWFSEEIPIASDAADWRALSPAERTCYTRVSAGLNAMDTLQGEVGMPLLAAGEDDHQRKATLAMFAFMENVHARSYSMANKTFLSASEEREAFEWIEMQPHLQRKITVFRRLYEEGDALTRMLASCLLETALFYSGFFYPLYLAGQGKMSHMGEVFTLICADEALHGSYVGLLFQERFAALPQGEQAAVRARFEQLAREFYENECAYTDEVYAEVGLASEVKTFVRYNFNICCDNLGLERLFPEEEVNPLVLNGIRATGGTTHDFFSIKGAGGYAKITAEPLTDAVVREAWNA</sequence>
<dbReference type="InterPro" id="IPR033909">
    <property type="entry name" value="RNR_small"/>
</dbReference>
<dbReference type="EC" id="1.17.4.1" evidence="3"/>
<organism evidence="4 5">
    <name type="scientific">Deinococcus geothermalis (strain DSM 11300 / CIP 105573 / AG-3a)</name>
    <dbReference type="NCBI Taxonomy" id="319795"/>
    <lineage>
        <taxon>Bacteria</taxon>
        <taxon>Thermotogati</taxon>
        <taxon>Deinococcota</taxon>
        <taxon>Deinococci</taxon>
        <taxon>Deinococcales</taxon>
        <taxon>Deinococcaceae</taxon>
        <taxon>Deinococcus</taxon>
    </lineage>
</organism>
<dbReference type="Proteomes" id="UP000002431">
    <property type="component" value="Chromosome"/>
</dbReference>
<evidence type="ECO:0000256" key="3">
    <source>
        <dbReference type="ARBA" id="ARBA00012274"/>
    </source>
</evidence>
<dbReference type="AlphaFoldDB" id="Q1IXG4"/>
<keyword evidence="5" id="KW-1185">Reference proteome</keyword>
<dbReference type="eggNOG" id="COG0208">
    <property type="taxonomic scope" value="Bacteria"/>
</dbReference>
<evidence type="ECO:0000313" key="5">
    <source>
        <dbReference type="Proteomes" id="UP000002431"/>
    </source>
</evidence>
<dbReference type="NCBIfam" id="NF007183">
    <property type="entry name" value="PRK09614.1-2"/>
    <property type="match status" value="1"/>
</dbReference>
<reference evidence="4" key="1">
    <citation type="submission" date="2006-04" db="EMBL/GenBank/DDBJ databases">
        <title>Complete sequence of chromosome of Deinococcus geothermalis DSM 11300.</title>
        <authorList>
            <consortium name="US DOE Joint Genome Institute"/>
            <person name="Copeland A."/>
            <person name="Lucas S."/>
            <person name="Lapidus A."/>
            <person name="Barry K."/>
            <person name="Detter J.C."/>
            <person name="Glavina del Rio T."/>
            <person name="Hammon N."/>
            <person name="Israni S."/>
            <person name="Dalin E."/>
            <person name="Tice H."/>
            <person name="Pitluck S."/>
            <person name="Brettin T."/>
            <person name="Bruce D."/>
            <person name="Han C."/>
            <person name="Tapia R."/>
            <person name="Saunders E."/>
            <person name="Gilna P."/>
            <person name="Schmutz J."/>
            <person name="Larimer F."/>
            <person name="Land M."/>
            <person name="Hauser L."/>
            <person name="Kyrpides N."/>
            <person name="Kim E."/>
            <person name="Daly M.J."/>
            <person name="Fredrickson J.K."/>
            <person name="Makarova K.S."/>
            <person name="Gaidamakova E.K."/>
            <person name="Zhai M."/>
            <person name="Richardson P."/>
        </authorList>
    </citation>
    <scope>NUCLEOTIDE SEQUENCE</scope>
    <source>
        <strain evidence="4">DSM 11300</strain>
    </source>
</reference>
<dbReference type="EMBL" id="CP000359">
    <property type="protein sequence ID" value="ABF46070.1"/>
    <property type="molecule type" value="Genomic_DNA"/>
</dbReference>
<dbReference type="GO" id="GO:0009263">
    <property type="term" value="P:deoxyribonucleotide biosynthetic process"/>
    <property type="evidence" value="ECO:0007669"/>
    <property type="project" value="InterPro"/>
</dbReference>
<dbReference type="RefSeq" id="WP_011530901.1">
    <property type="nucleotide sequence ID" value="NC_008025.1"/>
</dbReference>
<dbReference type="InterPro" id="IPR009078">
    <property type="entry name" value="Ferritin-like_SF"/>
</dbReference>
<dbReference type="CDD" id="cd01049">
    <property type="entry name" value="RNRR2"/>
    <property type="match status" value="1"/>
</dbReference>
<dbReference type="GO" id="GO:0004748">
    <property type="term" value="F:ribonucleoside-diphosphate reductase activity, thioredoxin disulfide as acceptor"/>
    <property type="evidence" value="ECO:0007669"/>
    <property type="project" value="UniProtKB-EC"/>
</dbReference>
<gene>
    <name evidence="4" type="ordered locus">Dgeo_1775</name>
</gene>
<comment type="cofactor">
    <cofactor evidence="1">
        <name>Fe cation</name>
        <dbReference type="ChEBI" id="CHEBI:24875"/>
    </cofactor>
</comment>
<dbReference type="HOGENOM" id="CLU_052495_1_0_0"/>
<dbReference type="Pfam" id="PF00268">
    <property type="entry name" value="Ribonuc_red_sm"/>
    <property type="match status" value="1"/>
</dbReference>
<dbReference type="InterPro" id="IPR012348">
    <property type="entry name" value="RNR-like"/>
</dbReference>
<evidence type="ECO:0000256" key="2">
    <source>
        <dbReference type="ARBA" id="ARBA00009303"/>
    </source>
</evidence>
<proteinExistence type="inferred from homology"/>
<keyword evidence="4" id="KW-0560">Oxidoreductase</keyword>
<dbReference type="PANTHER" id="PTHR23409">
    <property type="entry name" value="RIBONUCLEOSIDE-DIPHOSPHATE REDUCTASE SMALL CHAIN"/>
    <property type="match status" value="1"/>
</dbReference>
<dbReference type="UniPathway" id="UPA00326"/>
<evidence type="ECO:0000256" key="1">
    <source>
        <dbReference type="ARBA" id="ARBA00001962"/>
    </source>
</evidence>
<evidence type="ECO:0000313" key="4">
    <source>
        <dbReference type="EMBL" id="ABF46070.1"/>
    </source>
</evidence>
<dbReference type="STRING" id="319795.Dgeo_1775"/>
<dbReference type="InterPro" id="IPR000358">
    <property type="entry name" value="RNR_small_fam"/>
</dbReference>
<comment type="similarity">
    <text evidence="2">Belongs to the ribonucleoside diphosphate reductase small chain family.</text>
</comment>
<dbReference type="PANTHER" id="PTHR23409:SF18">
    <property type="entry name" value="RIBONUCLEOSIDE-DIPHOSPHATE REDUCTASE SUBUNIT M2"/>
    <property type="match status" value="1"/>
</dbReference>
<name>Q1IXG4_DEIGD</name>
<protein>
    <recommendedName>
        <fullName evidence="3">ribonucleoside-diphosphate reductase</fullName>
        <ecNumber evidence="3">1.17.4.1</ecNumber>
    </recommendedName>
</protein>
<dbReference type="SUPFAM" id="SSF47240">
    <property type="entry name" value="Ferritin-like"/>
    <property type="match status" value="1"/>
</dbReference>
<accession>Q1IXG4</accession>